<dbReference type="EMBL" id="ML986594">
    <property type="protein sequence ID" value="KAF2266990.1"/>
    <property type="molecule type" value="Genomic_DNA"/>
</dbReference>
<accession>A0A9P4KE86</accession>
<evidence type="ECO:0000313" key="2">
    <source>
        <dbReference type="Proteomes" id="UP000800093"/>
    </source>
</evidence>
<proteinExistence type="predicted"/>
<gene>
    <name evidence="1" type="ORF">CC78DRAFT_531081</name>
</gene>
<evidence type="ECO:0000313" key="1">
    <source>
        <dbReference type="EMBL" id="KAF2266990.1"/>
    </source>
</evidence>
<sequence>MYPTKHTAAPANSCVWLLDAGNGMVVGHYFIQALTFLVEGFAYMKHSFIILPTSISHSQSFFPYPFQTYSTSVAFMTCLLNNKYNPTTWKRKEVTH</sequence>
<keyword evidence="2" id="KW-1185">Reference proteome</keyword>
<reference evidence="2" key="1">
    <citation type="journal article" date="2020" name="Stud. Mycol.">
        <title>101 Dothideomycetes genomes: A test case for predicting lifestyles and emergence of pathogens.</title>
        <authorList>
            <person name="Haridas S."/>
            <person name="Albert R."/>
            <person name="Binder M."/>
            <person name="Bloem J."/>
            <person name="LaButti K."/>
            <person name="Salamov A."/>
            <person name="Andreopoulos B."/>
            <person name="Baker S."/>
            <person name="Barry K."/>
            <person name="Bills G."/>
            <person name="Bluhm B."/>
            <person name="Cannon C."/>
            <person name="Castanera R."/>
            <person name="Culley D."/>
            <person name="Daum C."/>
            <person name="Ezra D."/>
            <person name="Gonzalez J."/>
            <person name="Henrissat B."/>
            <person name="Kuo A."/>
            <person name="Liang C."/>
            <person name="Lipzen A."/>
            <person name="Lutzoni F."/>
            <person name="Magnuson J."/>
            <person name="Mondo S."/>
            <person name="Nolan M."/>
            <person name="Ohm R."/>
            <person name="Pangilinan J."/>
            <person name="Park H.-J."/>
            <person name="Ramirez L."/>
            <person name="Alfaro M."/>
            <person name="Sun H."/>
            <person name="Tritt A."/>
            <person name="Yoshinaga Y."/>
            <person name="Zwiers L.-H."/>
            <person name="Turgeon B."/>
            <person name="Goodwin S."/>
            <person name="Spatafora J."/>
            <person name="Crous P."/>
            <person name="Grigoriev I."/>
        </authorList>
    </citation>
    <scope>NUCLEOTIDE SEQUENCE [LARGE SCALE GENOMIC DNA]</scope>
    <source>
        <strain evidence="2">CBS 304.66</strain>
    </source>
</reference>
<name>A0A9P4KE86_9PLEO</name>
<protein>
    <submittedName>
        <fullName evidence="1">Uncharacterized protein</fullName>
    </submittedName>
</protein>
<comment type="caution">
    <text evidence="1">The sequence shown here is derived from an EMBL/GenBank/DDBJ whole genome shotgun (WGS) entry which is preliminary data.</text>
</comment>
<dbReference type="AlphaFoldDB" id="A0A9P4KE86"/>
<organism evidence="1 2">
    <name type="scientific">Lojkania enalia</name>
    <dbReference type="NCBI Taxonomy" id="147567"/>
    <lineage>
        <taxon>Eukaryota</taxon>
        <taxon>Fungi</taxon>
        <taxon>Dikarya</taxon>
        <taxon>Ascomycota</taxon>
        <taxon>Pezizomycotina</taxon>
        <taxon>Dothideomycetes</taxon>
        <taxon>Pleosporomycetidae</taxon>
        <taxon>Pleosporales</taxon>
        <taxon>Pleosporales incertae sedis</taxon>
        <taxon>Lojkania</taxon>
    </lineage>
</organism>
<dbReference type="Proteomes" id="UP000800093">
    <property type="component" value="Unassembled WGS sequence"/>
</dbReference>